<organism evidence="1">
    <name type="scientific">marine sediment metagenome</name>
    <dbReference type="NCBI Taxonomy" id="412755"/>
    <lineage>
        <taxon>unclassified sequences</taxon>
        <taxon>metagenomes</taxon>
        <taxon>ecological metagenomes</taxon>
    </lineage>
</organism>
<dbReference type="Gene3D" id="3.40.50.1000">
    <property type="entry name" value="HAD superfamily/HAD-like"/>
    <property type="match status" value="1"/>
</dbReference>
<dbReference type="EMBL" id="LAZR01039844">
    <property type="protein sequence ID" value="KKL15982.1"/>
    <property type="molecule type" value="Genomic_DNA"/>
</dbReference>
<dbReference type="AlphaFoldDB" id="A0A0F9BQ78"/>
<feature type="non-terminal residue" evidence="1">
    <location>
        <position position="427"/>
    </location>
</feature>
<reference evidence="1" key="1">
    <citation type="journal article" date="2015" name="Nature">
        <title>Complex archaea that bridge the gap between prokaryotes and eukaryotes.</title>
        <authorList>
            <person name="Spang A."/>
            <person name="Saw J.H."/>
            <person name="Jorgensen S.L."/>
            <person name="Zaremba-Niedzwiedzka K."/>
            <person name="Martijn J."/>
            <person name="Lind A.E."/>
            <person name="van Eijk R."/>
            <person name="Schleper C."/>
            <person name="Guy L."/>
            <person name="Ettema T.J."/>
        </authorList>
    </citation>
    <scope>NUCLEOTIDE SEQUENCE</scope>
</reference>
<comment type="caution">
    <text evidence="1">The sequence shown here is derived from an EMBL/GenBank/DDBJ whole genome shotgun (WGS) entry which is preliminary data.</text>
</comment>
<gene>
    <name evidence="1" type="ORF">LCGC14_2500150</name>
</gene>
<dbReference type="SUPFAM" id="SSF56784">
    <property type="entry name" value="HAD-like"/>
    <property type="match status" value="1"/>
</dbReference>
<dbReference type="Pfam" id="PF13419">
    <property type="entry name" value="HAD_2"/>
    <property type="match status" value="1"/>
</dbReference>
<name>A0A0F9BQ78_9ZZZZ</name>
<accession>A0A0F9BQ78</accession>
<proteinExistence type="predicted"/>
<dbReference type="InterPro" id="IPR036412">
    <property type="entry name" value="HAD-like_sf"/>
</dbReference>
<protein>
    <submittedName>
        <fullName evidence="1">Uncharacterized protein</fullName>
    </submittedName>
</protein>
<dbReference type="InterPro" id="IPR041492">
    <property type="entry name" value="HAD_2"/>
</dbReference>
<evidence type="ECO:0000313" key="1">
    <source>
        <dbReference type="EMBL" id="KKL15982.1"/>
    </source>
</evidence>
<sequence length="427" mass="49455">MQKDWMLELAAKYEDTRRQYPQDKLIILFDIDGTILDTRYMVLHVLQAFDKEHATHLFQELQVSDIKVHENQVDRLLAEMQIPNQEQKQILDWYNDQRWTPEDILHAHSPFRGVLEVIRWFQLQPKTSVGLNTGRPESLRKDTLRSLNELGKEYKVRFSKALIHMNPSGWEQEVENAKVAGVRYFQAAGYRVFAFVDNEPDNLRAIAQIDPSKEILLLHANTIFESKRTSLPAHTAKGKTYDLTELIPEKALPKHIEFVWHGVNDEVNLRQFLASDINWGEFDVRLDPVGSELILRHDSFAKNPLGSDEEWLTLDRLLERLHKAGKSAKFDLKAGGTVLDKVLERVDRYDFAATRLWFNGNVEKLQDEGFRRLASAHPKAVLQCPVDYLAPLICSAPETAGEMLEMFTTWGINRFSISWETQDMRAF</sequence>
<dbReference type="InterPro" id="IPR023214">
    <property type="entry name" value="HAD_sf"/>
</dbReference>